<proteinExistence type="predicted"/>
<dbReference type="OMA" id="SATRKCI"/>
<name>C5LRQ7_PERM5</name>
<dbReference type="Proteomes" id="UP000007800">
    <property type="component" value="Unassembled WGS sequence"/>
</dbReference>
<evidence type="ECO:0000313" key="1">
    <source>
        <dbReference type="EMBL" id="EER00585.1"/>
    </source>
</evidence>
<dbReference type="AlphaFoldDB" id="C5LRQ7"/>
<reference evidence="1 2" key="1">
    <citation type="submission" date="2008-07" db="EMBL/GenBank/DDBJ databases">
        <authorList>
            <person name="El-Sayed N."/>
            <person name="Caler E."/>
            <person name="Inman J."/>
            <person name="Amedeo P."/>
            <person name="Hass B."/>
            <person name="Wortman J."/>
        </authorList>
    </citation>
    <scope>NUCLEOTIDE SEQUENCE [LARGE SCALE GENOMIC DNA]</scope>
    <source>
        <strain evidence="2">ATCC 50983 / TXsc</strain>
    </source>
</reference>
<keyword evidence="2" id="KW-1185">Reference proteome</keyword>
<evidence type="ECO:0000313" key="2">
    <source>
        <dbReference type="Proteomes" id="UP000007800"/>
    </source>
</evidence>
<accession>C5LRQ7</accession>
<dbReference type="GeneID" id="9043673"/>
<organism evidence="2">
    <name type="scientific">Perkinsus marinus (strain ATCC 50983 / TXsc)</name>
    <dbReference type="NCBI Taxonomy" id="423536"/>
    <lineage>
        <taxon>Eukaryota</taxon>
        <taxon>Sar</taxon>
        <taxon>Alveolata</taxon>
        <taxon>Perkinsozoa</taxon>
        <taxon>Perkinsea</taxon>
        <taxon>Perkinsida</taxon>
        <taxon>Perkinsidae</taxon>
        <taxon>Perkinsus</taxon>
    </lineage>
</organism>
<dbReference type="EMBL" id="GG684912">
    <property type="protein sequence ID" value="EER00585.1"/>
    <property type="molecule type" value="Genomic_DNA"/>
</dbReference>
<gene>
    <name evidence="1" type="ORF">Pmar_PMAR028789</name>
</gene>
<sequence>MSTNPVDVLSSLLTYLRDHDTCSQQSREADASATRKCIESALTLLEYGGMPQCASTADLEYLRGVMKRRWIDQNTPLSDRAEQEKLLWQRIVSVTREPSTEDIDIDDICETLITELHLTRSEALRAKRQQWETVVSEESNMTKSLAREGEATDSILSRVITGRAHGGGGQLNKG</sequence>
<protein>
    <submittedName>
        <fullName evidence="1">Uncharacterized protein</fullName>
    </submittedName>
</protein>
<dbReference type="InParanoid" id="C5LRQ7"/>
<dbReference type="RefSeq" id="XP_002767867.1">
    <property type="nucleotide sequence ID" value="XM_002767821.1"/>
</dbReference>